<dbReference type="GO" id="GO:0005739">
    <property type="term" value="C:mitochondrion"/>
    <property type="evidence" value="ECO:0007669"/>
    <property type="project" value="TreeGrafter"/>
</dbReference>
<evidence type="ECO:0000313" key="4">
    <source>
        <dbReference type="EMBL" id="KAB2579819.1"/>
    </source>
</evidence>
<dbReference type="InterPro" id="IPR011009">
    <property type="entry name" value="Kinase-like_dom_sf"/>
</dbReference>
<organism evidence="4 5">
    <name type="scientific">Lasiodiplodia theobromae</name>
    <dbReference type="NCBI Taxonomy" id="45133"/>
    <lineage>
        <taxon>Eukaryota</taxon>
        <taxon>Fungi</taxon>
        <taxon>Dikarya</taxon>
        <taxon>Ascomycota</taxon>
        <taxon>Pezizomycotina</taxon>
        <taxon>Dothideomycetes</taxon>
        <taxon>Dothideomycetes incertae sedis</taxon>
        <taxon>Botryosphaeriales</taxon>
        <taxon>Botryosphaeriaceae</taxon>
        <taxon>Lasiodiplodia</taxon>
    </lineage>
</organism>
<dbReference type="PANTHER" id="PTHR45890:SF1">
    <property type="entry name" value="AARF DOMAIN CONTAINING KINASE 2"/>
    <property type="match status" value="1"/>
</dbReference>
<feature type="transmembrane region" description="Helical" evidence="2">
    <location>
        <begin position="64"/>
        <end position="85"/>
    </location>
</feature>
<dbReference type="Pfam" id="PF03109">
    <property type="entry name" value="ABC1"/>
    <property type="match status" value="2"/>
</dbReference>
<accession>A0A5N5DPF5</accession>
<dbReference type="PANTHER" id="PTHR45890">
    <property type="entry name" value="AARF DOMAIN CONTAINING KINASE 2 (PREDICTED)"/>
    <property type="match status" value="1"/>
</dbReference>
<feature type="domain" description="ABC1 atypical kinase-like" evidence="3">
    <location>
        <begin position="221"/>
        <end position="272"/>
    </location>
</feature>
<comment type="caution">
    <text evidence="4">The sequence shown here is derived from an EMBL/GenBank/DDBJ whole genome shotgun (WGS) entry which is preliminary data.</text>
</comment>
<proteinExistence type="inferred from homology"/>
<dbReference type="InterPro" id="IPR052402">
    <property type="entry name" value="ADCK_kinase"/>
</dbReference>
<keyword evidence="2" id="KW-0472">Membrane</keyword>
<name>A0A5N5DPF5_9PEZI</name>
<evidence type="ECO:0000259" key="3">
    <source>
        <dbReference type="Pfam" id="PF03109"/>
    </source>
</evidence>
<feature type="domain" description="ABC1 atypical kinase-like" evidence="3">
    <location>
        <begin position="311"/>
        <end position="458"/>
    </location>
</feature>
<feature type="transmembrane region" description="Helical" evidence="2">
    <location>
        <begin position="145"/>
        <end position="165"/>
    </location>
</feature>
<dbReference type="InterPro" id="IPR004147">
    <property type="entry name" value="ABC1_dom"/>
</dbReference>
<evidence type="ECO:0000256" key="2">
    <source>
        <dbReference type="SAM" id="Phobius"/>
    </source>
</evidence>
<dbReference type="CDD" id="cd13971">
    <property type="entry name" value="ADCK2-like"/>
    <property type="match status" value="1"/>
</dbReference>
<protein>
    <submittedName>
        <fullName evidence="4">ABC1 family protein</fullName>
    </submittedName>
</protein>
<dbReference type="AlphaFoldDB" id="A0A5N5DPF5"/>
<sequence>MRAVLLLGRQCLRPHLRAGQPAAARSAFARASRLQSTRNAFSSRSPVRSYTSLPYLRAPPRPRFGGSALLFAATTALSPAAFVALSQQSNDDDDRTGEQLMLEASRAELKNQVPKVIQHSKTFRKGLYFFFENYIWEPLATGLRFAHLVVIFVPVILTVPVIWIGRRVPDRDNERSGTLWWYAFLVRSMERAGAAFIKLGQWAASRTDIFPTEMCKYMSSLHSNAPAHSLHDTKRIVKRAFDGRNFEDIFDEFDEKPLGVGAIAQVYRAKLKPDLAAPVASDVDGPQNLRQVLKKNVGATLKSTPHRIPSSYVAIKVLHPNIEKVVRRDLRIMSFFAHIINAIPTMEWLSFPDEVKQFSEMMRLQLDLRIEGANLTLFRRNFKDRTTAWFPFPYNEYTTRQVLVEEFAHGIALEDLLQNGGGSYRKEIADEGLNAFLHMVLIDNFIHADLHPGNIMVRFYKPETPDIPSFKTRKTPEGVSNSTDVTEEVIRRLTPLKGQRRAWNAELQQIDNEGYRPQLIFIDTGLVTELNEKNRKNFLDLFKAVAEFDGYKSGHLMVERCRQPEAVLDKEVFALKMQHLVLGVKSRTFALGNIKIGDILNEVLTMVRQHHVRLEGDFVNVVLSILLLEGIGRQLDPEMDLFAGALPILRKLGTQSGRHIVRDADFSMLKVWAGLEARSWLRASVESVEACVKYDLLSPNI</sequence>
<reference evidence="4 5" key="1">
    <citation type="journal article" date="2019" name="Sci. Rep.">
        <title>A multi-omics analysis of the grapevine pathogen Lasiodiplodia theobromae reveals that temperature affects the expression of virulence- and pathogenicity-related genes.</title>
        <authorList>
            <person name="Felix C."/>
            <person name="Meneses R."/>
            <person name="Goncalves M.F.M."/>
            <person name="Tilleman L."/>
            <person name="Duarte A.S."/>
            <person name="Jorrin-Novo J.V."/>
            <person name="Van de Peer Y."/>
            <person name="Deforce D."/>
            <person name="Van Nieuwerburgh F."/>
            <person name="Esteves A.C."/>
            <person name="Alves A."/>
        </authorList>
    </citation>
    <scope>NUCLEOTIDE SEQUENCE [LARGE SCALE GENOMIC DNA]</scope>
    <source>
        <strain evidence="4 5">LA-SOL3</strain>
    </source>
</reference>
<keyword evidence="2" id="KW-1133">Transmembrane helix</keyword>
<dbReference type="InterPro" id="IPR044095">
    <property type="entry name" value="ADCK2_dom"/>
</dbReference>
<dbReference type="OrthoDB" id="1290869at2759"/>
<evidence type="ECO:0000256" key="1">
    <source>
        <dbReference type="ARBA" id="ARBA00009670"/>
    </source>
</evidence>
<comment type="similarity">
    <text evidence="1">Belongs to the protein kinase superfamily. ADCK protein kinase family.</text>
</comment>
<keyword evidence="5" id="KW-1185">Reference proteome</keyword>
<evidence type="ECO:0000313" key="5">
    <source>
        <dbReference type="Proteomes" id="UP000325902"/>
    </source>
</evidence>
<dbReference type="EMBL" id="VCHE01000005">
    <property type="protein sequence ID" value="KAB2579819.1"/>
    <property type="molecule type" value="Genomic_DNA"/>
</dbReference>
<dbReference type="Proteomes" id="UP000325902">
    <property type="component" value="Unassembled WGS sequence"/>
</dbReference>
<gene>
    <name evidence="4" type="ORF">DBV05_g1372</name>
</gene>
<dbReference type="SUPFAM" id="SSF56112">
    <property type="entry name" value="Protein kinase-like (PK-like)"/>
    <property type="match status" value="1"/>
</dbReference>
<keyword evidence="2" id="KW-0812">Transmembrane</keyword>